<dbReference type="Proteomes" id="UP000070258">
    <property type="component" value="Unassembled WGS sequence"/>
</dbReference>
<reference evidence="2" key="1">
    <citation type="submission" date="2016-02" db="EMBL/GenBank/DDBJ databases">
        <authorList>
            <person name="Wen L."/>
            <person name="He K."/>
            <person name="Yang H."/>
        </authorList>
    </citation>
    <scope>NUCLEOTIDE SEQUENCE [LARGE SCALE GENOMIC DNA]</scope>
    <source>
        <strain evidence="2">JCM 15929</strain>
    </source>
</reference>
<dbReference type="AlphaFoldDB" id="A0A138A8K8"/>
<evidence type="ECO:0008006" key="3">
    <source>
        <dbReference type="Google" id="ProtNLM"/>
    </source>
</evidence>
<comment type="caution">
    <text evidence="1">The sequence shown here is derived from an EMBL/GenBank/DDBJ whole genome shotgun (WGS) entry which is preliminary data.</text>
</comment>
<evidence type="ECO:0000313" key="1">
    <source>
        <dbReference type="EMBL" id="KXP06730.1"/>
    </source>
</evidence>
<dbReference type="STRING" id="239498.AXK60_11745"/>
<organism evidence="1 2">
    <name type="scientific">Tsukamurella pseudospumae</name>
    <dbReference type="NCBI Taxonomy" id="239498"/>
    <lineage>
        <taxon>Bacteria</taxon>
        <taxon>Bacillati</taxon>
        <taxon>Actinomycetota</taxon>
        <taxon>Actinomycetes</taxon>
        <taxon>Mycobacteriales</taxon>
        <taxon>Tsukamurellaceae</taxon>
        <taxon>Tsukamurella</taxon>
    </lineage>
</organism>
<gene>
    <name evidence="1" type="ORF">AXK60_11745</name>
</gene>
<sequence length="170" mass="18881">MWAVTITYDADPAVEAMRHLEQELMTHDGSVSRRPRVLYADDTMVTDVTVFVDEVDPVLALQHAKKLVSEVVGDTAPIIASEVVDEELYFERADAPTLPALVSAPEVGDILDVSRQRVHQLKDTAGFPAPLYVLRSGAVWAEDAIRSFARTWERKPGPRQQPIIAAFRTT</sequence>
<name>A0A138A8K8_9ACTN</name>
<dbReference type="EMBL" id="LSRF01000056">
    <property type="protein sequence ID" value="KXP06730.1"/>
    <property type="molecule type" value="Genomic_DNA"/>
</dbReference>
<accession>A0A138A8K8</accession>
<evidence type="ECO:0000313" key="2">
    <source>
        <dbReference type="Proteomes" id="UP000070258"/>
    </source>
</evidence>
<protein>
    <recommendedName>
        <fullName evidence="3">Helix-turn-helix domain-containing protein</fullName>
    </recommendedName>
</protein>
<proteinExistence type="predicted"/>